<dbReference type="AlphaFoldDB" id="A0A2V0P3P5"/>
<dbReference type="InterPro" id="IPR036909">
    <property type="entry name" value="Cyt_c-like_dom_sf"/>
</dbReference>
<evidence type="ECO:0000256" key="13">
    <source>
        <dbReference type="ARBA" id="ARBA00033211"/>
    </source>
</evidence>
<keyword evidence="10" id="KW-0793">Thylakoid</keyword>
<evidence type="ECO:0000256" key="8">
    <source>
        <dbReference type="ARBA" id="ARBA00022982"/>
    </source>
</evidence>
<keyword evidence="9 14" id="KW-0408">Iron</keyword>
<accession>A0A2V0P3P5</accession>
<dbReference type="Pfam" id="PF13442">
    <property type="entry name" value="Cytochrome_CBB3"/>
    <property type="match status" value="1"/>
</dbReference>
<dbReference type="STRING" id="307507.A0A2V0P3P5"/>
<proteinExistence type="inferred from homology"/>
<dbReference type="EMBL" id="BDRX01000032">
    <property type="protein sequence ID" value="GBF92470.1"/>
    <property type="molecule type" value="Genomic_DNA"/>
</dbReference>
<dbReference type="PANTHER" id="PTHR34688:SF2">
    <property type="entry name" value="CYTOCHROME C6, CHLOROPLASTIC"/>
    <property type="match status" value="1"/>
</dbReference>
<dbReference type="SUPFAM" id="SSF46626">
    <property type="entry name" value="Cytochrome c"/>
    <property type="match status" value="1"/>
</dbReference>
<evidence type="ECO:0000256" key="11">
    <source>
        <dbReference type="ARBA" id="ARBA00030448"/>
    </source>
</evidence>
<dbReference type="Proteomes" id="UP000247498">
    <property type="component" value="Unassembled WGS sequence"/>
</dbReference>
<evidence type="ECO:0000313" key="17">
    <source>
        <dbReference type="Proteomes" id="UP000247498"/>
    </source>
</evidence>
<comment type="function">
    <text evidence="1">Functions as an electron carrier between membrane-bound cytochrome b6-f and photosystem I in oxygenic photosynthesis.</text>
</comment>
<dbReference type="GO" id="GO:0009543">
    <property type="term" value="C:chloroplast thylakoid lumen"/>
    <property type="evidence" value="ECO:0007669"/>
    <property type="project" value="UniProtKB-SubCell"/>
</dbReference>
<keyword evidence="7 14" id="KW-0479">Metal-binding</keyword>
<dbReference type="InParanoid" id="A0A2V0P3P5"/>
<comment type="subcellular location">
    <subcellularLocation>
        <location evidence="2">Plastid</location>
        <location evidence="2">Chloroplast thylakoid lumen</location>
    </subcellularLocation>
</comment>
<evidence type="ECO:0000256" key="10">
    <source>
        <dbReference type="ARBA" id="ARBA00023078"/>
    </source>
</evidence>
<evidence type="ECO:0000256" key="2">
    <source>
        <dbReference type="ARBA" id="ARBA00004456"/>
    </source>
</evidence>
<evidence type="ECO:0000256" key="3">
    <source>
        <dbReference type="ARBA" id="ARBA00009650"/>
    </source>
</evidence>
<evidence type="ECO:0000256" key="6">
    <source>
        <dbReference type="ARBA" id="ARBA00022617"/>
    </source>
</evidence>
<dbReference type="OrthoDB" id="1930491at2759"/>
<keyword evidence="17" id="KW-1185">Reference proteome</keyword>
<keyword evidence="5" id="KW-0602">Photosynthesis</keyword>
<gene>
    <name evidence="16" type="ORF">Rsub_04574</name>
</gene>
<evidence type="ECO:0000256" key="9">
    <source>
        <dbReference type="ARBA" id="ARBA00023004"/>
    </source>
</evidence>
<dbReference type="GO" id="GO:0005506">
    <property type="term" value="F:iron ion binding"/>
    <property type="evidence" value="ECO:0007669"/>
    <property type="project" value="InterPro"/>
</dbReference>
<evidence type="ECO:0000256" key="14">
    <source>
        <dbReference type="PROSITE-ProRule" id="PRU00433"/>
    </source>
</evidence>
<dbReference type="PANTHER" id="PTHR34688">
    <property type="entry name" value="CYTOCHROME C6, CHLOROPLASTIC"/>
    <property type="match status" value="1"/>
</dbReference>
<protein>
    <recommendedName>
        <fullName evidence="13">Cytochrome c-553</fullName>
    </recommendedName>
    <alternativeName>
        <fullName evidence="12">Cytochrome c553</fullName>
    </alternativeName>
    <alternativeName>
        <fullName evidence="11">Soluble cytochrome f</fullName>
    </alternativeName>
</protein>
<evidence type="ECO:0000256" key="12">
    <source>
        <dbReference type="ARBA" id="ARBA00031247"/>
    </source>
</evidence>
<keyword evidence="4" id="KW-0813">Transport</keyword>
<keyword evidence="8" id="KW-0249">Electron transport</keyword>
<sequence length="147" mass="15187">MMLKATSAKIGARAQVSRTRAVAVRAQSKDAPAPLTRALGAAAASIVAAATLMGGAANAADLALGKSVFEGNCAACHAGGQNNVIPDHTLQKAAIEQFLDGGFNLESIVYQVENGKGAMPAWEGRLSDEEIDAVANYVYDQAANNKW</sequence>
<dbReference type="GO" id="GO:0009055">
    <property type="term" value="F:electron transfer activity"/>
    <property type="evidence" value="ECO:0007669"/>
    <property type="project" value="InterPro"/>
</dbReference>
<evidence type="ECO:0000256" key="7">
    <source>
        <dbReference type="ARBA" id="ARBA00022723"/>
    </source>
</evidence>
<dbReference type="GO" id="GO:0015979">
    <property type="term" value="P:photosynthesis"/>
    <property type="evidence" value="ECO:0007669"/>
    <property type="project" value="UniProtKB-KW"/>
</dbReference>
<comment type="similarity">
    <text evidence="3">Belongs to the cytochrome c family. PetJ subfamily.</text>
</comment>
<dbReference type="PRINTS" id="PR00605">
    <property type="entry name" value="CYTCHROMECIC"/>
</dbReference>
<dbReference type="InterPro" id="IPR009056">
    <property type="entry name" value="Cyt_c-like_dom"/>
</dbReference>
<dbReference type="Gene3D" id="1.10.760.10">
    <property type="entry name" value="Cytochrome c-like domain"/>
    <property type="match status" value="1"/>
</dbReference>
<evidence type="ECO:0000259" key="15">
    <source>
        <dbReference type="PROSITE" id="PS51007"/>
    </source>
</evidence>
<evidence type="ECO:0000256" key="1">
    <source>
        <dbReference type="ARBA" id="ARBA00002347"/>
    </source>
</evidence>
<keyword evidence="6 14" id="KW-0349">Heme</keyword>
<evidence type="ECO:0000313" key="16">
    <source>
        <dbReference type="EMBL" id="GBF92470.1"/>
    </source>
</evidence>
<evidence type="ECO:0000256" key="4">
    <source>
        <dbReference type="ARBA" id="ARBA00022448"/>
    </source>
</evidence>
<reference evidence="16 17" key="1">
    <citation type="journal article" date="2018" name="Sci. Rep.">
        <title>Raphidocelis subcapitata (=Pseudokirchneriella subcapitata) provides an insight into genome evolution and environmental adaptations in the Sphaeropleales.</title>
        <authorList>
            <person name="Suzuki S."/>
            <person name="Yamaguchi H."/>
            <person name="Nakajima N."/>
            <person name="Kawachi M."/>
        </authorList>
    </citation>
    <scope>NUCLEOTIDE SEQUENCE [LARGE SCALE GENOMIC DNA]</scope>
    <source>
        <strain evidence="16 17">NIES-35</strain>
    </source>
</reference>
<dbReference type="InterPro" id="IPR008168">
    <property type="entry name" value="Cyt_C_IC"/>
</dbReference>
<dbReference type="GO" id="GO:0020037">
    <property type="term" value="F:heme binding"/>
    <property type="evidence" value="ECO:0007669"/>
    <property type="project" value="InterPro"/>
</dbReference>
<dbReference type="InterPro" id="IPR023655">
    <property type="entry name" value="Cyt_C6"/>
</dbReference>
<organism evidence="16 17">
    <name type="scientific">Raphidocelis subcapitata</name>
    <dbReference type="NCBI Taxonomy" id="307507"/>
    <lineage>
        <taxon>Eukaryota</taxon>
        <taxon>Viridiplantae</taxon>
        <taxon>Chlorophyta</taxon>
        <taxon>core chlorophytes</taxon>
        <taxon>Chlorophyceae</taxon>
        <taxon>CS clade</taxon>
        <taxon>Sphaeropleales</taxon>
        <taxon>Selenastraceae</taxon>
        <taxon>Raphidocelis</taxon>
    </lineage>
</organism>
<evidence type="ECO:0000256" key="5">
    <source>
        <dbReference type="ARBA" id="ARBA00022531"/>
    </source>
</evidence>
<dbReference type="PROSITE" id="PS51007">
    <property type="entry name" value="CYTC"/>
    <property type="match status" value="1"/>
</dbReference>
<comment type="caution">
    <text evidence="16">The sequence shown here is derived from an EMBL/GenBank/DDBJ whole genome shotgun (WGS) entry which is preliminary data.</text>
</comment>
<feature type="domain" description="Cytochrome c" evidence="15">
    <location>
        <begin position="60"/>
        <end position="142"/>
    </location>
</feature>
<name>A0A2V0P3P5_9CHLO</name>